<dbReference type="InterPro" id="IPR041906">
    <property type="entry name" value="RSK_N"/>
</dbReference>
<evidence type="ECO:0000259" key="18">
    <source>
        <dbReference type="PROSITE" id="PS51285"/>
    </source>
</evidence>
<keyword evidence="5" id="KW-0597">Phosphoprotein</keyword>
<evidence type="ECO:0000256" key="5">
    <source>
        <dbReference type="ARBA" id="ARBA00022553"/>
    </source>
</evidence>
<evidence type="ECO:0000256" key="12">
    <source>
        <dbReference type="ARBA" id="ARBA00048679"/>
    </source>
</evidence>
<evidence type="ECO:0000256" key="11">
    <source>
        <dbReference type="ARBA" id="ARBA00047899"/>
    </source>
</evidence>
<evidence type="ECO:0000256" key="8">
    <source>
        <dbReference type="ARBA" id="ARBA00022741"/>
    </source>
</evidence>
<feature type="compositionally biased region" description="Polar residues" evidence="16">
    <location>
        <begin position="39"/>
        <end position="48"/>
    </location>
</feature>
<evidence type="ECO:0000256" key="6">
    <source>
        <dbReference type="ARBA" id="ARBA00022679"/>
    </source>
</evidence>
<dbReference type="PROSITE" id="PS00108">
    <property type="entry name" value="PROTEIN_KINASE_ST"/>
    <property type="match status" value="2"/>
</dbReference>
<dbReference type="InterPro" id="IPR017441">
    <property type="entry name" value="Protein_kinase_ATP_BS"/>
</dbReference>
<evidence type="ECO:0000256" key="13">
    <source>
        <dbReference type="PIRSR" id="PIRSR000606-50"/>
    </source>
</evidence>
<keyword evidence="4" id="KW-0723">Serine/threonine-protein kinase</keyword>
<dbReference type="EMBL" id="CAJHNJ030000052">
    <property type="protein sequence ID" value="CAG9132756.1"/>
    <property type="molecule type" value="Genomic_DNA"/>
</dbReference>
<dbReference type="FunFam" id="1.10.510.10:FF:000010">
    <property type="entry name" value="Ribosomal protein S6 kinase"/>
    <property type="match status" value="1"/>
</dbReference>
<keyword evidence="9" id="KW-0418">Kinase</keyword>
<dbReference type="PANTHER" id="PTHR24351">
    <property type="entry name" value="RIBOSOMAL PROTEIN S6 KINASE"/>
    <property type="match status" value="1"/>
</dbReference>
<dbReference type="Pfam" id="PF00433">
    <property type="entry name" value="Pkinase_C"/>
    <property type="match status" value="1"/>
</dbReference>
<dbReference type="Gene3D" id="1.10.510.10">
    <property type="entry name" value="Transferase(Phosphotransferase) domain 1"/>
    <property type="match status" value="3"/>
</dbReference>
<comment type="cofactor">
    <cofactor evidence="1">
        <name>Mg(2+)</name>
        <dbReference type="ChEBI" id="CHEBI:18420"/>
    </cofactor>
</comment>
<evidence type="ECO:0000256" key="3">
    <source>
        <dbReference type="ARBA" id="ARBA00012513"/>
    </source>
</evidence>
<dbReference type="InterPro" id="IPR017892">
    <property type="entry name" value="Pkinase_C"/>
</dbReference>
<feature type="binding site" evidence="14">
    <location>
        <begin position="458"/>
        <end position="466"/>
    </location>
    <ligand>
        <name>ATP</name>
        <dbReference type="ChEBI" id="CHEBI:30616"/>
    </ligand>
</feature>
<dbReference type="FunFam" id="3.30.200.20:FF:000013">
    <property type="entry name" value="Ribosomal protein S6 kinase"/>
    <property type="match status" value="1"/>
</dbReference>
<comment type="catalytic activity">
    <reaction evidence="11">
        <text>L-threonyl-[protein] + ATP = O-phospho-L-threonyl-[protein] + ADP + H(+)</text>
        <dbReference type="Rhea" id="RHEA:46608"/>
        <dbReference type="Rhea" id="RHEA-COMP:11060"/>
        <dbReference type="Rhea" id="RHEA-COMP:11605"/>
        <dbReference type="ChEBI" id="CHEBI:15378"/>
        <dbReference type="ChEBI" id="CHEBI:30013"/>
        <dbReference type="ChEBI" id="CHEBI:30616"/>
        <dbReference type="ChEBI" id="CHEBI:61977"/>
        <dbReference type="ChEBI" id="CHEBI:456216"/>
        <dbReference type="EC" id="2.7.11.1"/>
    </reaction>
</comment>
<dbReference type="GO" id="GO:0000287">
    <property type="term" value="F:magnesium ion binding"/>
    <property type="evidence" value="ECO:0007669"/>
    <property type="project" value="InterPro"/>
</dbReference>
<evidence type="ECO:0000256" key="2">
    <source>
        <dbReference type="ARBA" id="ARBA00009804"/>
    </source>
</evidence>
<dbReference type="Gene3D" id="3.30.200.20">
    <property type="entry name" value="Phosphorylase Kinase, domain 1"/>
    <property type="match status" value="2"/>
</dbReference>
<evidence type="ECO:0000256" key="15">
    <source>
        <dbReference type="PROSITE-ProRule" id="PRU10141"/>
    </source>
</evidence>
<dbReference type="GO" id="GO:0004674">
    <property type="term" value="F:protein serine/threonine kinase activity"/>
    <property type="evidence" value="ECO:0007669"/>
    <property type="project" value="UniProtKB-KW"/>
</dbReference>
<feature type="active site" description="Proton acceptor" evidence="13">
    <location>
        <position position="213"/>
    </location>
</feature>
<dbReference type="InterPro" id="IPR000719">
    <property type="entry name" value="Prot_kinase_dom"/>
</dbReference>
<feature type="binding site" evidence="14">
    <location>
        <begin position="94"/>
        <end position="102"/>
    </location>
    <ligand>
        <name>ATP</name>
        <dbReference type="ChEBI" id="CHEBI:30616"/>
    </ligand>
</feature>
<sequence length="929" mass="103853">MPLASSSDPWRMQNVGDNVQRAVPTLQTTNSLPMVVENSGESRQASTADSHESAAPSLDSSIDLSVEHEVEIQDVIKEGHDKADPSQFELLKVLGEGSFGKVFLVRKVSGPDTGTLYAMKVLKKATLKVRDRERTKMERNILVEMGHPFIVKLHYAFQTAGKLYLILDFLRGGDLFSRLSKEVMFTEEDVKFYLAELALALEHVHQLGIIYRDLKPENILLDADGHIALTDFGLSKLPADSDKTYSFCGTVEYMAPEVVNRKGHTFAADWWSFGVLMFEMLTGNLPFHGATRHDTMTQILKAKLAMPSNLSEEAQSLLRALFKRTPQNRLGANSIEDIKKHEFFASIDWEALLKKEVTPPFRPAVSRADDAFYFDSEFTCRTPRDSPGVPASANAHELFRGFSFIAPGLLNNDIGDETVTSKSTNNCTQNNKASSEDFWSGFVNRTKFFDEYRLMGELGTGSFSVVRLCEQKSTKMQYAVKIMKKVNYDPREEIEILLRYSHHDHIITLRGVYEESDRILAVMELCRGGELLEYITGRGRLSEGEAAPLLRSVLQAVHFLHRHTVVHRSVVHRAIQGVVEYITGRGRLPEGEAAPLLRSVLQAVHFLHRHTVVHRSVVHRAIQGVVEYITGRGRLPEGEAAPLLRSVLQAVHFLHRHTVVHRSVVHRAIQGVVEYITGRGRLPEGEAAPLLRSVLQAVYFLHRHTVVHRDIKPSNILFASTARRPEDIRLVDFGLAKQLRAENGLLMTPCYTANFVAPEVLKRAGYDAACDIWSLGVLAYIMMSGRTPFASTGDDTPEAILKRIESGKVDLNTGVWRHVSVGARDCIRRMLQLDPGGRPRAQDLLAEPWLNVTSSGEPWLNVEGSARVVVDGDVKSSATPTAELRRAVDLTFQAMTSSPMTPQVLGPVTQSTLAQRRIKPQRRYPPTQL</sequence>
<keyword evidence="20" id="KW-1185">Reference proteome</keyword>
<dbReference type="InterPro" id="IPR000961">
    <property type="entry name" value="AGC-kinase_C"/>
</dbReference>
<evidence type="ECO:0000256" key="4">
    <source>
        <dbReference type="ARBA" id="ARBA00022527"/>
    </source>
</evidence>
<feature type="active site" description="Proton acceptor" evidence="13">
    <location>
        <position position="710"/>
    </location>
</feature>
<comment type="caution">
    <text evidence="19">The sequence shown here is derived from an EMBL/GenBank/DDBJ whole genome shotgun (WGS) entry which is preliminary data.</text>
</comment>
<dbReference type="SMART" id="SM00133">
    <property type="entry name" value="S_TK_X"/>
    <property type="match status" value="1"/>
</dbReference>
<reference evidence="19" key="1">
    <citation type="submission" date="2020-11" db="EMBL/GenBank/DDBJ databases">
        <authorList>
            <person name="Whiteford S."/>
        </authorList>
    </citation>
    <scope>NUCLEOTIDE SEQUENCE</scope>
</reference>
<evidence type="ECO:0000313" key="19">
    <source>
        <dbReference type="EMBL" id="CAG9132756.1"/>
    </source>
</evidence>
<dbReference type="InterPro" id="IPR011009">
    <property type="entry name" value="Kinase-like_dom_sf"/>
</dbReference>
<keyword evidence="7" id="KW-0677">Repeat</keyword>
<evidence type="ECO:0000256" key="9">
    <source>
        <dbReference type="ARBA" id="ARBA00022777"/>
    </source>
</evidence>
<comment type="catalytic activity">
    <reaction evidence="12">
        <text>L-seryl-[protein] + ATP = O-phospho-L-seryl-[protein] + ADP + H(+)</text>
        <dbReference type="Rhea" id="RHEA:17989"/>
        <dbReference type="Rhea" id="RHEA-COMP:9863"/>
        <dbReference type="Rhea" id="RHEA-COMP:11604"/>
        <dbReference type="ChEBI" id="CHEBI:15378"/>
        <dbReference type="ChEBI" id="CHEBI:29999"/>
        <dbReference type="ChEBI" id="CHEBI:30616"/>
        <dbReference type="ChEBI" id="CHEBI:83421"/>
        <dbReference type="ChEBI" id="CHEBI:456216"/>
        <dbReference type="EC" id="2.7.11.1"/>
    </reaction>
</comment>
<feature type="binding site" evidence="14 15">
    <location>
        <position position="120"/>
    </location>
    <ligand>
        <name>ATP</name>
        <dbReference type="ChEBI" id="CHEBI:30616"/>
    </ligand>
</feature>
<organism evidence="19 20">
    <name type="scientific">Plutella xylostella</name>
    <name type="common">Diamondback moth</name>
    <name type="synonym">Plutella maculipennis</name>
    <dbReference type="NCBI Taxonomy" id="51655"/>
    <lineage>
        <taxon>Eukaryota</taxon>
        <taxon>Metazoa</taxon>
        <taxon>Ecdysozoa</taxon>
        <taxon>Arthropoda</taxon>
        <taxon>Hexapoda</taxon>
        <taxon>Insecta</taxon>
        <taxon>Pterygota</taxon>
        <taxon>Neoptera</taxon>
        <taxon>Endopterygota</taxon>
        <taxon>Lepidoptera</taxon>
        <taxon>Glossata</taxon>
        <taxon>Ditrysia</taxon>
        <taxon>Yponomeutoidea</taxon>
        <taxon>Plutellidae</taxon>
        <taxon>Plutella</taxon>
    </lineage>
</organism>
<evidence type="ECO:0000259" key="17">
    <source>
        <dbReference type="PROSITE" id="PS50011"/>
    </source>
</evidence>
<dbReference type="SMART" id="SM00220">
    <property type="entry name" value="S_TKc"/>
    <property type="match status" value="2"/>
</dbReference>
<dbReference type="GO" id="GO:0035556">
    <property type="term" value="P:intracellular signal transduction"/>
    <property type="evidence" value="ECO:0007669"/>
    <property type="project" value="InterPro"/>
</dbReference>
<proteinExistence type="inferred from homology"/>
<dbReference type="AlphaFoldDB" id="A0A8S4FWQ9"/>
<dbReference type="InterPro" id="IPR016239">
    <property type="entry name" value="Ribosomal_S6_kinase_II"/>
</dbReference>
<protein>
    <recommendedName>
        <fullName evidence="3">non-specific serine/threonine protein kinase</fullName>
        <ecNumber evidence="3">2.7.11.1</ecNumber>
    </recommendedName>
</protein>
<dbReference type="PROSITE" id="PS51285">
    <property type="entry name" value="AGC_KINASE_CTER"/>
    <property type="match status" value="1"/>
</dbReference>
<evidence type="ECO:0000256" key="10">
    <source>
        <dbReference type="ARBA" id="ARBA00022840"/>
    </source>
</evidence>
<comment type="similarity">
    <text evidence="2">Belongs to the protein kinase superfamily. AGC Ser/Thr protein kinase family. S6 kinase subfamily.</text>
</comment>
<dbReference type="PIRSF" id="PIRSF000606">
    <property type="entry name" value="Ribsml_S6_kin_2"/>
    <property type="match status" value="1"/>
</dbReference>
<feature type="binding site" evidence="14 15">
    <location>
        <position position="481"/>
    </location>
    <ligand>
        <name>ATP</name>
        <dbReference type="ChEBI" id="CHEBI:30616"/>
    </ligand>
</feature>
<dbReference type="PROSITE" id="PS50011">
    <property type="entry name" value="PROTEIN_KINASE_DOM"/>
    <property type="match status" value="2"/>
</dbReference>
<dbReference type="Pfam" id="PF00069">
    <property type="entry name" value="Pkinase"/>
    <property type="match status" value="3"/>
</dbReference>
<keyword evidence="6" id="KW-0808">Transferase</keyword>
<evidence type="ECO:0000256" key="14">
    <source>
        <dbReference type="PIRSR" id="PIRSR000606-51"/>
    </source>
</evidence>
<dbReference type="InterPro" id="IPR008271">
    <property type="entry name" value="Ser/Thr_kinase_AS"/>
</dbReference>
<feature type="domain" description="AGC-kinase C-terminal" evidence="18">
    <location>
        <begin position="345"/>
        <end position="414"/>
    </location>
</feature>
<keyword evidence="10 14" id="KW-0067">ATP-binding</keyword>
<evidence type="ECO:0000256" key="16">
    <source>
        <dbReference type="SAM" id="MobiDB-lite"/>
    </source>
</evidence>
<name>A0A8S4FWQ9_PLUXY</name>
<feature type="domain" description="Protein kinase" evidence="17">
    <location>
        <begin position="88"/>
        <end position="344"/>
    </location>
</feature>
<dbReference type="GO" id="GO:0005524">
    <property type="term" value="F:ATP binding"/>
    <property type="evidence" value="ECO:0007669"/>
    <property type="project" value="UniProtKB-UniRule"/>
</dbReference>
<gene>
    <name evidence="19" type="ORF">PLXY2_LOCUS10981</name>
</gene>
<dbReference type="PROSITE" id="PS00107">
    <property type="entry name" value="PROTEIN_KINASE_ATP"/>
    <property type="match status" value="2"/>
</dbReference>
<feature type="region of interest" description="Disordered" evidence="16">
    <location>
        <begin position="901"/>
        <end position="929"/>
    </location>
</feature>
<evidence type="ECO:0000256" key="1">
    <source>
        <dbReference type="ARBA" id="ARBA00001946"/>
    </source>
</evidence>
<feature type="region of interest" description="Disordered" evidence="16">
    <location>
        <begin position="25"/>
        <end position="60"/>
    </location>
</feature>
<accession>A0A8S4FWQ9</accession>
<dbReference type="SUPFAM" id="SSF56112">
    <property type="entry name" value="Protein kinase-like (PK-like)"/>
    <property type="match status" value="3"/>
</dbReference>
<dbReference type="Proteomes" id="UP000653454">
    <property type="component" value="Unassembled WGS sequence"/>
</dbReference>
<evidence type="ECO:0000256" key="7">
    <source>
        <dbReference type="ARBA" id="ARBA00022737"/>
    </source>
</evidence>
<evidence type="ECO:0000313" key="20">
    <source>
        <dbReference type="Proteomes" id="UP000653454"/>
    </source>
</evidence>
<dbReference type="EC" id="2.7.11.1" evidence="3"/>
<dbReference type="CDD" id="cd05582">
    <property type="entry name" value="STKc_RSK_N"/>
    <property type="match status" value="1"/>
</dbReference>
<feature type="domain" description="Protein kinase" evidence="17">
    <location>
        <begin position="452"/>
        <end position="850"/>
    </location>
</feature>
<keyword evidence="8 14" id="KW-0547">Nucleotide-binding</keyword>